<accession>A0A5B7D1Y0</accession>
<dbReference type="Proteomes" id="UP000324222">
    <property type="component" value="Unassembled WGS sequence"/>
</dbReference>
<gene>
    <name evidence="1" type="ORF">E2C01_006478</name>
</gene>
<evidence type="ECO:0000313" key="1">
    <source>
        <dbReference type="EMBL" id="MPC13733.1"/>
    </source>
</evidence>
<sequence length="156" mass="17024">MALRSAPRSASRRLVRAAASQVGGGTEAAVFKWVTRKGCGGIWSRCVAGPGARRLLRSFCGGDQLDISCGLRGPFPILVLHPSCRWSAAETRHEEADHLSHGLGRSHRLRASQPWPLLISVPHRALVSLLECQAALRAWVRPAPVHPSWRQNSSIE</sequence>
<dbReference type="EMBL" id="VSRR010000303">
    <property type="protein sequence ID" value="MPC13733.1"/>
    <property type="molecule type" value="Genomic_DNA"/>
</dbReference>
<protein>
    <submittedName>
        <fullName evidence="1">Uncharacterized protein</fullName>
    </submittedName>
</protein>
<name>A0A5B7D1Y0_PORTR</name>
<evidence type="ECO:0000313" key="2">
    <source>
        <dbReference type="Proteomes" id="UP000324222"/>
    </source>
</evidence>
<dbReference type="AlphaFoldDB" id="A0A5B7D1Y0"/>
<reference evidence="1 2" key="1">
    <citation type="submission" date="2019-05" db="EMBL/GenBank/DDBJ databases">
        <title>Another draft genome of Portunus trituberculatus and its Hox gene families provides insights of decapod evolution.</title>
        <authorList>
            <person name="Jeong J.-H."/>
            <person name="Song I."/>
            <person name="Kim S."/>
            <person name="Choi T."/>
            <person name="Kim D."/>
            <person name="Ryu S."/>
            <person name="Kim W."/>
        </authorList>
    </citation>
    <scope>NUCLEOTIDE SEQUENCE [LARGE SCALE GENOMIC DNA]</scope>
    <source>
        <tissue evidence="1">Muscle</tissue>
    </source>
</reference>
<keyword evidence="2" id="KW-1185">Reference proteome</keyword>
<comment type="caution">
    <text evidence="1">The sequence shown here is derived from an EMBL/GenBank/DDBJ whole genome shotgun (WGS) entry which is preliminary data.</text>
</comment>
<organism evidence="1 2">
    <name type="scientific">Portunus trituberculatus</name>
    <name type="common">Swimming crab</name>
    <name type="synonym">Neptunus trituberculatus</name>
    <dbReference type="NCBI Taxonomy" id="210409"/>
    <lineage>
        <taxon>Eukaryota</taxon>
        <taxon>Metazoa</taxon>
        <taxon>Ecdysozoa</taxon>
        <taxon>Arthropoda</taxon>
        <taxon>Crustacea</taxon>
        <taxon>Multicrustacea</taxon>
        <taxon>Malacostraca</taxon>
        <taxon>Eumalacostraca</taxon>
        <taxon>Eucarida</taxon>
        <taxon>Decapoda</taxon>
        <taxon>Pleocyemata</taxon>
        <taxon>Brachyura</taxon>
        <taxon>Eubrachyura</taxon>
        <taxon>Portunoidea</taxon>
        <taxon>Portunidae</taxon>
        <taxon>Portuninae</taxon>
        <taxon>Portunus</taxon>
    </lineage>
</organism>
<proteinExistence type="predicted"/>